<gene>
    <name evidence="2" type="ORF">CXZ10_11295</name>
</gene>
<feature type="compositionally biased region" description="Basic and acidic residues" evidence="1">
    <location>
        <begin position="44"/>
        <end position="62"/>
    </location>
</feature>
<name>A0A1I4WJ57_9HYPH</name>
<feature type="region of interest" description="Disordered" evidence="1">
    <location>
        <begin position="39"/>
        <end position="71"/>
    </location>
</feature>
<accession>A0A1I4WJ57</accession>
<organism evidence="2 3">
    <name type="scientific">Pleomorphomonas diazotrophica</name>
    <dbReference type="NCBI Taxonomy" id="1166257"/>
    <lineage>
        <taxon>Bacteria</taxon>
        <taxon>Pseudomonadati</taxon>
        <taxon>Pseudomonadota</taxon>
        <taxon>Alphaproteobacteria</taxon>
        <taxon>Hyphomicrobiales</taxon>
        <taxon>Pleomorphomonadaceae</taxon>
        <taxon>Pleomorphomonas</taxon>
    </lineage>
</organism>
<dbReference type="RefSeq" id="WP_101289315.1">
    <property type="nucleotide sequence ID" value="NZ_FOUQ01000017.1"/>
</dbReference>
<evidence type="ECO:0000313" key="3">
    <source>
        <dbReference type="Proteomes" id="UP000233491"/>
    </source>
</evidence>
<dbReference type="EMBL" id="PJNW01000008">
    <property type="protein sequence ID" value="PKR89094.1"/>
    <property type="molecule type" value="Genomic_DNA"/>
</dbReference>
<sequence>MSRSGSYLGGSTVIGARSGWFTFTKKKRPLVVNTDPEQLAQVKQRREAKAEAKRRKEAEKRAKAAKRVQTASALRKKLVPVEVKRAEPPKKDPDRIARKLNERISKVVVLYKDQRGVARPKK</sequence>
<proteinExistence type="predicted"/>
<dbReference type="AlphaFoldDB" id="A0A1I4WJ57"/>
<keyword evidence="3" id="KW-1185">Reference proteome</keyword>
<evidence type="ECO:0000313" key="2">
    <source>
        <dbReference type="EMBL" id="PKR89094.1"/>
    </source>
</evidence>
<comment type="caution">
    <text evidence="2">The sequence shown here is derived from an EMBL/GenBank/DDBJ whole genome shotgun (WGS) entry which is preliminary data.</text>
</comment>
<reference evidence="2 3" key="1">
    <citation type="submission" date="2017-12" db="EMBL/GenBank/DDBJ databases">
        <title>Anaerobic carbon monoxide metabolism by Pleomorphomonas carboxyditropha sp. nov., a new mesophilic hydrogenogenic carboxidotroph.</title>
        <authorList>
            <person name="Esquivel-Elizondo S."/>
            <person name="Krajmalnik-Brown R."/>
        </authorList>
    </citation>
    <scope>NUCLEOTIDE SEQUENCE [LARGE SCALE GENOMIC DNA]</scope>
    <source>
        <strain evidence="2 3">R5-392</strain>
    </source>
</reference>
<dbReference type="Proteomes" id="UP000233491">
    <property type="component" value="Unassembled WGS sequence"/>
</dbReference>
<protein>
    <submittedName>
        <fullName evidence="2">Uncharacterized protein</fullName>
    </submittedName>
</protein>
<evidence type="ECO:0000256" key="1">
    <source>
        <dbReference type="SAM" id="MobiDB-lite"/>
    </source>
</evidence>